<keyword evidence="1" id="KW-0472">Membrane</keyword>
<dbReference type="Pfam" id="PF07686">
    <property type="entry name" value="V-set"/>
    <property type="match status" value="2"/>
</dbReference>
<organism evidence="3 4">
    <name type="scientific">Cyprinus carpio</name>
    <name type="common">Common carp</name>
    <dbReference type="NCBI Taxonomy" id="7962"/>
    <lineage>
        <taxon>Eukaryota</taxon>
        <taxon>Metazoa</taxon>
        <taxon>Chordata</taxon>
        <taxon>Craniata</taxon>
        <taxon>Vertebrata</taxon>
        <taxon>Euteleostomi</taxon>
        <taxon>Actinopterygii</taxon>
        <taxon>Neopterygii</taxon>
        <taxon>Teleostei</taxon>
        <taxon>Ostariophysi</taxon>
        <taxon>Cypriniformes</taxon>
        <taxon>Cyprinidae</taxon>
        <taxon>Cyprininae</taxon>
        <taxon>Cyprinus</taxon>
    </lineage>
</organism>
<dbReference type="AlphaFoldDB" id="A0A8C1T4D6"/>
<dbReference type="Ensembl" id="ENSCCRT00015017039.1">
    <property type="protein sequence ID" value="ENSCCRP00015016456.1"/>
    <property type="gene ID" value="ENSCCRG00015007265.1"/>
</dbReference>
<protein>
    <submittedName>
        <fullName evidence="3">Uncharacterized LOC109065650</fullName>
    </submittedName>
</protein>
<feature type="domain" description="Immunoglobulin" evidence="2">
    <location>
        <begin position="319"/>
        <end position="418"/>
    </location>
</feature>
<feature type="domain" description="Immunoglobulin" evidence="2">
    <location>
        <begin position="96"/>
        <end position="195"/>
    </location>
</feature>
<evidence type="ECO:0000313" key="4">
    <source>
        <dbReference type="Proteomes" id="UP000694700"/>
    </source>
</evidence>
<sequence>MTRISSNITHERCQRQVTSLTCFLLASVLASKELSLSLLVLDELAYGICQNGHKIGTHFSTEKVFKMKGVFVWLILCLCFDPGNDVVDVDDDDDDRDEVSLMEGDSVTLHTGVKTNQQERMTWYFNDTRIAKITGDQSKICTDVQCKERFRDRLKLDNQTGDLIITNIRTTDSGVFQLHAVSKRIIQKIFNVTVIDVSGTETDQTNTKSAMEGESVTLDPGLVKNPNDSMRWFFNDDFIAEITGEQSDICTDEQCKERFRDRLKLNNQTGSLTITNINSTDAGLYKLQINIRIHPHHSIISIRRFSITVTGVSGVETDGVSVSVMEGYSVTLHTGVENNHQDTMRWYLNDFRIAQITGDQSKICTDDECKERFRNRLKLDHQTGSLTIMNTRTTDSGYYKLLISSLKIIQKIFHVAVYDLPADERDEMKRKSVKEGTSVTLDTQVITNPKDLVRWYFKDIHIAEITGDQSKICTDDECKERFRDRLKMDHQTGSLTIKNTRTTDSGVYKLKIVHSIRRRHSISIIRIKRFSITVIDSSLPLGVIAGICAAVAVGVVGVLVTVVVCVKSCCCRRDRKKKPDVL</sequence>
<keyword evidence="1" id="KW-1133">Transmembrane helix</keyword>
<evidence type="ECO:0000256" key="1">
    <source>
        <dbReference type="SAM" id="Phobius"/>
    </source>
</evidence>
<dbReference type="SMART" id="SM00409">
    <property type="entry name" value="IG"/>
    <property type="match status" value="4"/>
</dbReference>
<dbReference type="InterPro" id="IPR036179">
    <property type="entry name" value="Ig-like_dom_sf"/>
</dbReference>
<dbReference type="InterPro" id="IPR013783">
    <property type="entry name" value="Ig-like_fold"/>
</dbReference>
<dbReference type="PANTHER" id="PTHR21063">
    <property type="entry name" value="LFA-3"/>
    <property type="match status" value="1"/>
</dbReference>
<proteinExistence type="predicted"/>
<feature type="transmembrane region" description="Helical" evidence="1">
    <location>
        <begin position="539"/>
        <end position="566"/>
    </location>
</feature>
<dbReference type="Pfam" id="PF07679">
    <property type="entry name" value="I-set"/>
    <property type="match status" value="1"/>
</dbReference>
<dbReference type="Gene3D" id="2.60.40.10">
    <property type="entry name" value="Immunoglobulins"/>
    <property type="match status" value="4"/>
</dbReference>
<dbReference type="InterPro" id="IPR013098">
    <property type="entry name" value="Ig_I-set"/>
</dbReference>
<dbReference type="InterPro" id="IPR013106">
    <property type="entry name" value="Ig_V-set"/>
</dbReference>
<keyword evidence="1" id="KW-0812">Transmembrane</keyword>
<dbReference type="Proteomes" id="UP000694700">
    <property type="component" value="Unplaced"/>
</dbReference>
<dbReference type="SUPFAM" id="SSF48726">
    <property type="entry name" value="Immunoglobulin"/>
    <property type="match status" value="4"/>
</dbReference>
<name>A0A8C1T4D6_CYPCA</name>
<dbReference type="PANTHER" id="PTHR21063:SF4">
    <property type="entry name" value="CD48 ANTIGEN-RELATED"/>
    <property type="match status" value="1"/>
</dbReference>
<evidence type="ECO:0000259" key="2">
    <source>
        <dbReference type="SMART" id="SM00409"/>
    </source>
</evidence>
<feature type="domain" description="Immunoglobulin" evidence="2">
    <location>
        <begin position="205"/>
        <end position="310"/>
    </location>
</feature>
<accession>A0A8C1T4D6</accession>
<dbReference type="InterPro" id="IPR003599">
    <property type="entry name" value="Ig_sub"/>
</dbReference>
<evidence type="ECO:0000313" key="3">
    <source>
        <dbReference type="Ensembl" id="ENSCCRP00015016456.1"/>
    </source>
</evidence>
<feature type="domain" description="Immunoglobulin" evidence="2">
    <location>
        <begin position="428"/>
        <end position="535"/>
    </location>
</feature>
<reference evidence="3" key="1">
    <citation type="submission" date="2025-08" db="UniProtKB">
        <authorList>
            <consortium name="Ensembl"/>
        </authorList>
    </citation>
    <scope>IDENTIFICATION</scope>
</reference>